<dbReference type="PROSITE" id="PS50977">
    <property type="entry name" value="HTH_TETR_2"/>
    <property type="match status" value="1"/>
</dbReference>
<dbReference type="PRINTS" id="PR00455">
    <property type="entry name" value="HTHTETR"/>
</dbReference>
<dbReference type="GO" id="GO:0003677">
    <property type="term" value="F:DNA binding"/>
    <property type="evidence" value="ECO:0007669"/>
    <property type="project" value="UniProtKB-UniRule"/>
</dbReference>
<feature type="DNA-binding region" description="H-T-H motif" evidence="5">
    <location>
        <begin position="38"/>
        <end position="57"/>
    </location>
</feature>
<dbReference type="InterPro" id="IPR039538">
    <property type="entry name" value="BetI_C"/>
</dbReference>
<evidence type="ECO:0000256" key="3">
    <source>
        <dbReference type="ARBA" id="ARBA00023125"/>
    </source>
</evidence>
<evidence type="ECO:0000256" key="4">
    <source>
        <dbReference type="ARBA" id="ARBA00023163"/>
    </source>
</evidence>
<proteinExistence type="predicted"/>
<keyword evidence="4" id="KW-0804">Transcription</keyword>
<dbReference type="RefSeq" id="WP_301121824.1">
    <property type="nucleotide sequence ID" value="NZ_JAUHPX010000010.1"/>
</dbReference>
<reference evidence="7" key="1">
    <citation type="submission" date="2023-06" db="EMBL/GenBank/DDBJ databases">
        <title>Sysu t00039.</title>
        <authorList>
            <person name="Gao L."/>
            <person name="Fang B.-Z."/>
            <person name="Li W.-J."/>
        </authorList>
    </citation>
    <scope>NUCLEOTIDE SEQUENCE</scope>
    <source>
        <strain evidence="7">SYSU T00039</strain>
    </source>
</reference>
<keyword evidence="8" id="KW-1185">Reference proteome</keyword>
<evidence type="ECO:0000256" key="2">
    <source>
        <dbReference type="ARBA" id="ARBA00023015"/>
    </source>
</evidence>
<dbReference type="Gene3D" id="1.10.357.10">
    <property type="entry name" value="Tetracycline Repressor, domain 2"/>
    <property type="match status" value="1"/>
</dbReference>
<dbReference type="Proteomes" id="UP001172737">
    <property type="component" value="Unassembled WGS sequence"/>
</dbReference>
<evidence type="ECO:0000259" key="6">
    <source>
        <dbReference type="PROSITE" id="PS50977"/>
    </source>
</evidence>
<keyword evidence="1" id="KW-0678">Repressor</keyword>
<dbReference type="InterPro" id="IPR036271">
    <property type="entry name" value="Tet_transcr_reg_TetR-rel_C_sf"/>
</dbReference>
<evidence type="ECO:0000256" key="1">
    <source>
        <dbReference type="ARBA" id="ARBA00022491"/>
    </source>
</evidence>
<sequence>MTSGTAARGSYAKTAGRRSEILEAAAVVFAEHGYENGSLRAIAAKVGISQAGVLFHFGSKIDLLEAVLDLRDQRSRERFTRRTEGQPAGIAHLRAFVDLVRDNVEEPGMIQLYSVLAAEATAAGHPAHAYFAGRYDWLIEQAHVSLLALRDQDLLRPGVEPGHAARTLVAVLDGLQLQWLYHPDRVDTVGDLRTSIQQLVSVPL</sequence>
<dbReference type="SUPFAM" id="SSF48498">
    <property type="entry name" value="Tetracyclin repressor-like, C-terminal domain"/>
    <property type="match status" value="1"/>
</dbReference>
<keyword evidence="2" id="KW-0805">Transcription regulation</keyword>
<dbReference type="Pfam" id="PF00440">
    <property type="entry name" value="TetR_N"/>
    <property type="match status" value="1"/>
</dbReference>
<accession>A0AAW7M536</accession>
<evidence type="ECO:0000313" key="7">
    <source>
        <dbReference type="EMBL" id="MDN4489117.1"/>
    </source>
</evidence>
<name>A0AAW7M536_9MICO</name>
<dbReference type="PANTHER" id="PTHR47506">
    <property type="entry name" value="TRANSCRIPTIONAL REGULATORY PROTEIN"/>
    <property type="match status" value="1"/>
</dbReference>
<gene>
    <name evidence="7" type="ORF">QQX10_13160</name>
</gene>
<feature type="domain" description="HTH tetR-type" evidence="6">
    <location>
        <begin position="15"/>
        <end position="75"/>
    </location>
</feature>
<keyword evidence="3 5" id="KW-0238">DNA-binding</keyword>
<dbReference type="AlphaFoldDB" id="A0AAW7M536"/>
<evidence type="ECO:0000313" key="8">
    <source>
        <dbReference type="Proteomes" id="UP001172737"/>
    </source>
</evidence>
<organism evidence="7 8">
    <name type="scientific">Demequina lignilytica</name>
    <dbReference type="NCBI Taxonomy" id="3051663"/>
    <lineage>
        <taxon>Bacteria</taxon>
        <taxon>Bacillati</taxon>
        <taxon>Actinomycetota</taxon>
        <taxon>Actinomycetes</taxon>
        <taxon>Micrococcales</taxon>
        <taxon>Demequinaceae</taxon>
        <taxon>Demequina</taxon>
    </lineage>
</organism>
<evidence type="ECO:0000256" key="5">
    <source>
        <dbReference type="PROSITE-ProRule" id="PRU00335"/>
    </source>
</evidence>
<dbReference type="Pfam" id="PF13977">
    <property type="entry name" value="TetR_C_6"/>
    <property type="match status" value="1"/>
</dbReference>
<dbReference type="EMBL" id="JAUHPX010000010">
    <property type="protein sequence ID" value="MDN4489117.1"/>
    <property type="molecule type" value="Genomic_DNA"/>
</dbReference>
<dbReference type="InterPro" id="IPR009057">
    <property type="entry name" value="Homeodomain-like_sf"/>
</dbReference>
<comment type="caution">
    <text evidence="7">The sequence shown here is derived from an EMBL/GenBank/DDBJ whole genome shotgun (WGS) entry which is preliminary data.</text>
</comment>
<protein>
    <submittedName>
        <fullName evidence="7">TetR/AcrR family transcriptional regulator</fullName>
    </submittedName>
</protein>
<dbReference type="PANTHER" id="PTHR47506:SF6">
    <property type="entry name" value="HTH-TYPE TRANSCRIPTIONAL REPRESSOR NEMR"/>
    <property type="match status" value="1"/>
</dbReference>
<dbReference type="SUPFAM" id="SSF46689">
    <property type="entry name" value="Homeodomain-like"/>
    <property type="match status" value="1"/>
</dbReference>
<dbReference type="InterPro" id="IPR001647">
    <property type="entry name" value="HTH_TetR"/>
</dbReference>